<organism evidence="9 10">
    <name type="scientific">Candidatus Sulfotelmatobacter kueseliae</name>
    <dbReference type="NCBI Taxonomy" id="2042962"/>
    <lineage>
        <taxon>Bacteria</taxon>
        <taxon>Pseudomonadati</taxon>
        <taxon>Acidobacteriota</taxon>
        <taxon>Terriglobia</taxon>
        <taxon>Terriglobales</taxon>
        <taxon>Candidatus Korobacteraceae</taxon>
        <taxon>Candidatus Sulfotelmatobacter</taxon>
    </lineage>
</organism>
<comment type="function">
    <text evidence="6">Destroys radicals which are normally produced within the cells and which are toxic to biological systems.</text>
</comment>
<dbReference type="Gene3D" id="1.10.287.990">
    <property type="entry name" value="Fe,Mn superoxide dismutase (SOD) domain"/>
    <property type="match status" value="1"/>
</dbReference>
<evidence type="ECO:0000256" key="3">
    <source>
        <dbReference type="ARBA" id="ARBA00022723"/>
    </source>
</evidence>
<dbReference type="InterPro" id="IPR019833">
    <property type="entry name" value="Mn/Fe_SOD_BS"/>
</dbReference>
<dbReference type="GO" id="GO:0030145">
    <property type="term" value="F:manganese ion binding"/>
    <property type="evidence" value="ECO:0007669"/>
    <property type="project" value="UniProtKB-ARBA"/>
</dbReference>
<dbReference type="FunFam" id="1.10.287.990:FF:000001">
    <property type="entry name" value="Superoxide dismutase"/>
    <property type="match status" value="1"/>
</dbReference>
<dbReference type="PROSITE" id="PS00088">
    <property type="entry name" value="SOD_MN"/>
    <property type="match status" value="1"/>
</dbReference>
<dbReference type="InterPro" id="IPR036324">
    <property type="entry name" value="Mn/Fe_SOD_N_sf"/>
</dbReference>
<dbReference type="InterPro" id="IPR036314">
    <property type="entry name" value="SOD_C_sf"/>
</dbReference>
<dbReference type="SUPFAM" id="SSF46609">
    <property type="entry name" value="Fe,Mn superoxide dismutase (SOD), N-terminal domain"/>
    <property type="match status" value="1"/>
</dbReference>
<evidence type="ECO:0000256" key="4">
    <source>
        <dbReference type="ARBA" id="ARBA00023002"/>
    </source>
</evidence>
<dbReference type="FunFam" id="3.55.40.20:FF:000001">
    <property type="entry name" value="Superoxide dismutase"/>
    <property type="match status" value="1"/>
</dbReference>
<dbReference type="InterPro" id="IPR019831">
    <property type="entry name" value="Mn/Fe_SOD_N"/>
</dbReference>
<proteinExistence type="inferred from homology"/>
<comment type="catalytic activity">
    <reaction evidence="6">
        <text>2 superoxide + 2 H(+) = H2O2 + O2</text>
        <dbReference type="Rhea" id="RHEA:20696"/>
        <dbReference type="ChEBI" id="CHEBI:15378"/>
        <dbReference type="ChEBI" id="CHEBI:15379"/>
        <dbReference type="ChEBI" id="CHEBI:16240"/>
        <dbReference type="ChEBI" id="CHEBI:18421"/>
        <dbReference type="EC" id="1.15.1.1"/>
    </reaction>
</comment>
<keyword evidence="3 5" id="KW-0479">Metal-binding</keyword>
<keyword evidence="4 6" id="KW-0560">Oxidoreductase</keyword>
<dbReference type="Proteomes" id="UP000238701">
    <property type="component" value="Unassembled WGS sequence"/>
</dbReference>
<dbReference type="AlphaFoldDB" id="A0A2U3LAG4"/>
<dbReference type="InterPro" id="IPR001189">
    <property type="entry name" value="Mn/Fe_SOD"/>
</dbReference>
<dbReference type="EC" id="1.15.1.1" evidence="2 6"/>
<feature type="domain" description="Manganese/iron superoxide dismutase N-terminal" evidence="7">
    <location>
        <begin position="3"/>
        <end position="90"/>
    </location>
</feature>
<dbReference type="Pfam" id="PF02777">
    <property type="entry name" value="Sod_Fe_C"/>
    <property type="match status" value="1"/>
</dbReference>
<dbReference type="PANTHER" id="PTHR43595">
    <property type="entry name" value="37S RIBOSOMAL PROTEIN S26, MITOCHONDRIAL"/>
    <property type="match status" value="1"/>
</dbReference>
<evidence type="ECO:0000313" key="10">
    <source>
        <dbReference type="Proteomes" id="UP000238701"/>
    </source>
</evidence>
<dbReference type="PIRSF" id="PIRSF000349">
    <property type="entry name" value="SODismutase"/>
    <property type="match status" value="1"/>
</dbReference>
<evidence type="ECO:0000313" key="9">
    <source>
        <dbReference type="EMBL" id="SPF48719.1"/>
    </source>
</evidence>
<dbReference type="InterPro" id="IPR019832">
    <property type="entry name" value="Mn/Fe_SOD_C"/>
</dbReference>
<reference evidence="10" key="1">
    <citation type="submission" date="2018-02" db="EMBL/GenBank/DDBJ databases">
        <authorList>
            <person name="Hausmann B."/>
        </authorList>
    </citation>
    <scope>NUCLEOTIDE SEQUENCE [LARGE SCALE GENOMIC DNA]</scope>
    <source>
        <strain evidence="10">Peat soil MAG SbA1</strain>
    </source>
</reference>
<dbReference type="Gene3D" id="3.55.40.20">
    <property type="entry name" value="Iron/manganese superoxide dismutase, C-terminal domain"/>
    <property type="match status" value="1"/>
</dbReference>
<dbReference type="GO" id="GO:0004784">
    <property type="term" value="F:superoxide dismutase activity"/>
    <property type="evidence" value="ECO:0007669"/>
    <property type="project" value="UniProtKB-EC"/>
</dbReference>
<dbReference type="OrthoDB" id="9803125at2"/>
<sequence length="216" mass="24019">MAHELPPLPYACDALEPTIDKQTMTLHHDMHHGAYVKNLNAALEKHSGLAGKSAEDLIRDLNAIPEDIRAAVRNNGGGHVNHTMFWKIMKPKGGGDPGGPVADVIHKTFGSFKDFQAKFNDAGAKQFGSGWVWLAGKANGEVQIITTPNQDNPLTQGLYPIFGNDVWEHAYYLKYNNRRPEYLAAWWNVVNWDEINQRFAAFKAGKAAHEPALAHR</sequence>
<evidence type="ECO:0000256" key="1">
    <source>
        <dbReference type="ARBA" id="ARBA00008714"/>
    </source>
</evidence>
<protein>
    <recommendedName>
        <fullName evidence="2 6">Superoxide dismutase</fullName>
        <ecNumber evidence="2 6">1.15.1.1</ecNumber>
    </recommendedName>
</protein>
<dbReference type="EMBL" id="OMOD01000186">
    <property type="protein sequence ID" value="SPF48719.1"/>
    <property type="molecule type" value="Genomic_DNA"/>
</dbReference>
<name>A0A2U3LAG4_9BACT</name>
<feature type="domain" description="Manganese/iron superoxide dismutase C-terminal" evidence="8">
    <location>
        <begin position="99"/>
        <end position="198"/>
    </location>
</feature>
<evidence type="ECO:0000259" key="7">
    <source>
        <dbReference type="Pfam" id="PF00081"/>
    </source>
</evidence>
<dbReference type="PANTHER" id="PTHR43595:SF2">
    <property type="entry name" value="SMALL RIBOSOMAL SUBUNIT PROTEIN MS42"/>
    <property type="match status" value="1"/>
</dbReference>
<feature type="binding site" evidence="5">
    <location>
        <position position="82"/>
    </location>
    <ligand>
        <name>Mn(2+)</name>
        <dbReference type="ChEBI" id="CHEBI:29035"/>
    </ligand>
</feature>
<gene>
    <name evidence="9" type="primary">sodA</name>
    <name evidence="9" type="ORF">SBA1_880006</name>
</gene>
<comment type="similarity">
    <text evidence="1 6">Belongs to the iron/manganese superoxide dismutase family.</text>
</comment>
<evidence type="ECO:0000256" key="2">
    <source>
        <dbReference type="ARBA" id="ARBA00012682"/>
    </source>
</evidence>
<feature type="binding site" evidence="5">
    <location>
        <position position="27"/>
    </location>
    <ligand>
        <name>Mn(2+)</name>
        <dbReference type="ChEBI" id="CHEBI:29035"/>
    </ligand>
</feature>
<dbReference type="Pfam" id="PF00081">
    <property type="entry name" value="Sod_Fe_N"/>
    <property type="match status" value="1"/>
</dbReference>
<accession>A0A2U3LAG4</accession>
<evidence type="ECO:0000256" key="6">
    <source>
        <dbReference type="RuleBase" id="RU000414"/>
    </source>
</evidence>
<dbReference type="GO" id="GO:0005737">
    <property type="term" value="C:cytoplasm"/>
    <property type="evidence" value="ECO:0007669"/>
    <property type="project" value="TreeGrafter"/>
</dbReference>
<dbReference type="PRINTS" id="PR01703">
    <property type="entry name" value="MNSODISMTASE"/>
</dbReference>
<evidence type="ECO:0000256" key="5">
    <source>
        <dbReference type="PIRSR" id="PIRSR000349-1"/>
    </source>
</evidence>
<feature type="binding site" evidence="5">
    <location>
        <position position="169"/>
    </location>
    <ligand>
        <name>Mn(2+)</name>
        <dbReference type="ChEBI" id="CHEBI:29035"/>
    </ligand>
</feature>
<evidence type="ECO:0000259" key="8">
    <source>
        <dbReference type="Pfam" id="PF02777"/>
    </source>
</evidence>
<feature type="binding site" evidence="5">
    <location>
        <position position="165"/>
    </location>
    <ligand>
        <name>Mn(2+)</name>
        <dbReference type="ChEBI" id="CHEBI:29035"/>
    </ligand>
</feature>
<dbReference type="SUPFAM" id="SSF54719">
    <property type="entry name" value="Fe,Mn superoxide dismutase (SOD), C-terminal domain"/>
    <property type="match status" value="1"/>
</dbReference>